<name>A0AAV1CAQ9_OLDCO</name>
<dbReference type="PANTHER" id="PTHR47926:SF347">
    <property type="entry name" value="PENTATRICOPEPTIDE REPEAT-CONTAINING PROTEIN"/>
    <property type="match status" value="1"/>
</dbReference>
<dbReference type="InterPro" id="IPR046960">
    <property type="entry name" value="PPR_At4g14850-like_plant"/>
</dbReference>
<keyword evidence="4" id="KW-1185">Reference proteome</keyword>
<evidence type="ECO:0000256" key="1">
    <source>
        <dbReference type="ARBA" id="ARBA00022737"/>
    </source>
</evidence>
<dbReference type="FunFam" id="1.25.40.10:FF:000090">
    <property type="entry name" value="Pentatricopeptide repeat-containing protein, chloroplastic"/>
    <property type="match status" value="1"/>
</dbReference>
<accession>A0AAV1CAQ9</accession>
<reference evidence="3" key="1">
    <citation type="submission" date="2023-03" db="EMBL/GenBank/DDBJ databases">
        <authorList>
            <person name="Julca I."/>
        </authorList>
    </citation>
    <scope>NUCLEOTIDE SEQUENCE</scope>
</reference>
<evidence type="ECO:0000313" key="3">
    <source>
        <dbReference type="EMBL" id="CAI9092510.1"/>
    </source>
</evidence>
<dbReference type="EMBL" id="OX459118">
    <property type="protein sequence ID" value="CAI9092510.1"/>
    <property type="molecule type" value="Genomic_DNA"/>
</dbReference>
<dbReference type="Pfam" id="PF20431">
    <property type="entry name" value="E_motif"/>
    <property type="match status" value="1"/>
</dbReference>
<feature type="repeat" description="PPR" evidence="2">
    <location>
        <begin position="279"/>
        <end position="313"/>
    </location>
</feature>
<gene>
    <name evidence="3" type="ORF">OLC1_LOCUS4164</name>
</gene>
<dbReference type="GO" id="GO:0009451">
    <property type="term" value="P:RNA modification"/>
    <property type="evidence" value="ECO:0007669"/>
    <property type="project" value="InterPro"/>
</dbReference>
<evidence type="ECO:0000313" key="4">
    <source>
        <dbReference type="Proteomes" id="UP001161247"/>
    </source>
</evidence>
<dbReference type="Pfam" id="PF01535">
    <property type="entry name" value="PPR"/>
    <property type="match status" value="5"/>
</dbReference>
<dbReference type="InterPro" id="IPR046848">
    <property type="entry name" value="E_motif"/>
</dbReference>
<dbReference type="Pfam" id="PF13041">
    <property type="entry name" value="PPR_2"/>
    <property type="match status" value="2"/>
</dbReference>
<evidence type="ECO:0000256" key="2">
    <source>
        <dbReference type="PROSITE-ProRule" id="PRU00708"/>
    </source>
</evidence>
<dbReference type="InterPro" id="IPR002885">
    <property type="entry name" value="PPR_rpt"/>
</dbReference>
<dbReference type="Proteomes" id="UP001161247">
    <property type="component" value="Chromosome 1"/>
</dbReference>
<dbReference type="GO" id="GO:0003723">
    <property type="term" value="F:RNA binding"/>
    <property type="evidence" value="ECO:0007669"/>
    <property type="project" value="InterPro"/>
</dbReference>
<protein>
    <submittedName>
        <fullName evidence="3">OLC1v1027766C1</fullName>
    </submittedName>
</protein>
<keyword evidence="1" id="KW-0677">Repeat</keyword>
<organism evidence="3 4">
    <name type="scientific">Oldenlandia corymbosa var. corymbosa</name>
    <dbReference type="NCBI Taxonomy" id="529605"/>
    <lineage>
        <taxon>Eukaryota</taxon>
        <taxon>Viridiplantae</taxon>
        <taxon>Streptophyta</taxon>
        <taxon>Embryophyta</taxon>
        <taxon>Tracheophyta</taxon>
        <taxon>Spermatophyta</taxon>
        <taxon>Magnoliopsida</taxon>
        <taxon>eudicotyledons</taxon>
        <taxon>Gunneridae</taxon>
        <taxon>Pentapetalae</taxon>
        <taxon>asterids</taxon>
        <taxon>lamiids</taxon>
        <taxon>Gentianales</taxon>
        <taxon>Rubiaceae</taxon>
        <taxon>Rubioideae</taxon>
        <taxon>Spermacoceae</taxon>
        <taxon>Hedyotis-Oldenlandia complex</taxon>
        <taxon>Oldenlandia</taxon>
    </lineage>
</organism>
<feature type="repeat" description="PPR" evidence="2">
    <location>
        <begin position="342"/>
        <end position="376"/>
    </location>
</feature>
<dbReference type="PROSITE" id="PS51375">
    <property type="entry name" value="PPR"/>
    <property type="match status" value="4"/>
</dbReference>
<dbReference type="NCBIfam" id="TIGR00756">
    <property type="entry name" value="PPR"/>
    <property type="match status" value="5"/>
</dbReference>
<dbReference type="AlphaFoldDB" id="A0AAV1CAQ9"/>
<feature type="repeat" description="PPR" evidence="2">
    <location>
        <begin position="114"/>
        <end position="148"/>
    </location>
</feature>
<dbReference type="InterPro" id="IPR011990">
    <property type="entry name" value="TPR-like_helical_dom_sf"/>
</dbReference>
<sequence>MSYESLSQILYSAPPLDAATPSSGNIGAGKAFRDYVTLNRKHLRVEVNNITCSSALRVCAGVRLSRGGHQIHCLVIKSGFEDFECVGSSLLSFYANCYRIGDARRVFDELHENNGLLWSTMLMAYVQCNLMSDALSFFSKMPRRGVVEWTTLISGYSRSDEGCKMALELFQRMQVSDEAVPNELTLDSGIRACGRLGALPDGKSMHALIIKFGYEYELSRSGALVDFYCSSGVVDEAKQVYDTLDNPCLNISNNLIRALITLGRIKEAEIIFSGLVDRNSVSCSLMIKGYALHGRLEDAKTLFLGMPDRCLNCMNIMIHVLSKSGEVHNALHLFEEIKAEGSPVTWNSMISGYIENDQHEIAIKLYIDMCRLSIPRSRSTFSALLRACSCLGSLLQGQQIHGHLIKTPFESIVYVGTALVDMYSKCGSIGDAQASFTCIACPNVAAWTSLICGFAHHGLGSEAILLFERMLGQGVNPNSATFTAVLSACNGAGLVREGTRIFSFMKRDYSIAPTLEHFTCVVDLLCRSGLLVEANELLKEVPFDADEILLITLLNSCWSWMDINVGEEVAEKMFTLNPKPVSTCVLMSNIYAALGKWEEKIKAQKLLVEMEARKDPGCSWIDLNSQIHTFHVNDRSHPR</sequence>
<dbReference type="Gene3D" id="1.25.40.10">
    <property type="entry name" value="Tetratricopeptide repeat domain"/>
    <property type="match status" value="4"/>
</dbReference>
<proteinExistence type="predicted"/>
<feature type="repeat" description="PPR" evidence="2">
    <location>
        <begin position="443"/>
        <end position="477"/>
    </location>
</feature>
<dbReference type="PANTHER" id="PTHR47926">
    <property type="entry name" value="PENTATRICOPEPTIDE REPEAT-CONTAINING PROTEIN"/>
    <property type="match status" value="1"/>
</dbReference>